<dbReference type="GeneID" id="300573428"/>
<organism evidence="2 3">
    <name type="scientific">Trichoderma ghanense</name>
    <dbReference type="NCBI Taxonomy" id="65468"/>
    <lineage>
        <taxon>Eukaryota</taxon>
        <taxon>Fungi</taxon>
        <taxon>Dikarya</taxon>
        <taxon>Ascomycota</taxon>
        <taxon>Pezizomycotina</taxon>
        <taxon>Sordariomycetes</taxon>
        <taxon>Hypocreomycetidae</taxon>
        <taxon>Hypocreales</taxon>
        <taxon>Hypocreaceae</taxon>
        <taxon>Trichoderma</taxon>
    </lineage>
</organism>
<feature type="compositionally biased region" description="Polar residues" evidence="1">
    <location>
        <begin position="105"/>
        <end position="120"/>
    </location>
</feature>
<proteinExistence type="predicted"/>
<feature type="compositionally biased region" description="Polar residues" evidence="1">
    <location>
        <begin position="34"/>
        <end position="43"/>
    </location>
</feature>
<evidence type="ECO:0000313" key="2">
    <source>
        <dbReference type="EMBL" id="TFB05767.1"/>
    </source>
</evidence>
<accession>A0ABY2HBS1</accession>
<dbReference type="EMBL" id="PPTA01000002">
    <property type="protein sequence ID" value="TFB05767.1"/>
    <property type="molecule type" value="Genomic_DNA"/>
</dbReference>
<feature type="compositionally biased region" description="Basic and acidic residues" evidence="1">
    <location>
        <begin position="133"/>
        <end position="147"/>
    </location>
</feature>
<gene>
    <name evidence="2" type="ORF">CCMA1212_001556</name>
</gene>
<keyword evidence="3" id="KW-1185">Reference proteome</keyword>
<feature type="region of interest" description="Disordered" evidence="1">
    <location>
        <begin position="1"/>
        <end position="151"/>
    </location>
</feature>
<dbReference type="Proteomes" id="UP001642720">
    <property type="component" value="Unassembled WGS sequence"/>
</dbReference>
<evidence type="ECO:0000256" key="1">
    <source>
        <dbReference type="SAM" id="MobiDB-lite"/>
    </source>
</evidence>
<reference evidence="2 3" key="1">
    <citation type="submission" date="2018-01" db="EMBL/GenBank/DDBJ databases">
        <title>Genome characterization of the sugarcane-associated fungus Trichoderma ghanense CCMA-1212 and their application in lignocelulose bioconversion.</title>
        <authorList>
            <person name="Steindorff A.S."/>
            <person name="Mendes T.D."/>
            <person name="Vilela E.S.D."/>
            <person name="Rodrigues D.S."/>
            <person name="Formighieri E.F."/>
            <person name="Melo I.S."/>
            <person name="Favaro L.C.L."/>
        </authorList>
    </citation>
    <scope>NUCLEOTIDE SEQUENCE [LARGE SCALE GENOMIC DNA]</scope>
    <source>
        <strain evidence="2 3">CCMA-1212</strain>
    </source>
</reference>
<dbReference type="RefSeq" id="XP_073561968.1">
    <property type="nucleotide sequence ID" value="XM_073698978.1"/>
</dbReference>
<name>A0ABY2HBS1_9HYPO</name>
<sequence>MTQVTTYNGGALIAHKRRLNTPTTEEPFNGGRTSGASPSSMVSATDAESFGPYQPTQTAANVSPRSGPGTYQTGVEPPSPTPPTRDMWSNLTGTAEQKLPARSTGGASESLQPYSTYTERTQTEPEGQGVFSRTREGHISQPKRNERYNGGPGGQQGGIEHLVQLMDFDTNADFDHTRGHIVDSATWRRIFPKIVSSSQPERLNNYNRRFASAWLSNHDNLLPYIAKYASKAKIRRASYGDIAKAMLVTITVGCRPVEARLQTQAIAEEAIRFVQSMYGKYFAQRLSRI</sequence>
<feature type="compositionally biased region" description="Polar residues" evidence="1">
    <location>
        <begin position="54"/>
        <end position="73"/>
    </location>
</feature>
<comment type="caution">
    <text evidence="2">The sequence shown here is derived from an EMBL/GenBank/DDBJ whole genome shotgun (WGS) entry which is preliminary data.</text>
</comment>
<protein>
    <submittedName>
        <fullName evidence="2">Uncharacterized protein</fullName>
    </submittedName>
</protein>
<evidence type="ECO:0000313" key="3">
    <source>
        <dbReference type="Proteomes" id="UP001642720"/>
    </source>
</evidence>